<dbReference type="AlphaFoldDB" id="A0A0V1I8J1"/>
<name>A0A0V1I8J1_9BILA</name>
<sequence>MDMKLEITSSFNNKNELSFLKYLMLINDRLLSKKQCKKTRSQELLQKLKAPKLFFFLIKNFRLKCIYNKKTKDELFICWCLQLCFCDFRLGVMGDPKLKATIPVTYYHG</sequence>
<comment type="caution">
    <text evidence="1">The sequence shown here is derived from an EMBL/GenBank/DDBJ whole genome shotgun (WGS) entry which is preliminary data.</text>
</comment>
<evidence type="ECO:0000313" key="2">
    <source>
        <dbReference type="Proteomes" id="UP000055024"/>
    </source>
</evidence>
<dbReference type="Proteomes" id="UP000055024">
    <property type="component" value="Unassembled WGS sequence"/>
</dbReference>
<organism evidence="1 2">
    <name type="scientific">Trichinella zimbabwensis</name>
    <dbReference type="NCBI Taxonomy" id="268475"/>
    <lineage>
        <taxon>Eukaryota</taxon>
        <taxon>Metazoa</taxon>
        <taxon>Ecdysozoa</taxon>
        <taxon>Nematoda</taxon>
        <taxon>Enoplea</taxon>
        <taxon>Dorylaimia</taxon>
        <taxon>Trichinellida</taxon>
        <taxon>Trichinellidae</taxon>
        <taxon>Trichinella</taxon>
    </lineage>
</organism>
<dbReference type="EMBL" id="JYDP01000002">
    <property type="protein sequence ID" value="KRZ18756.1"/>
    <property type="molecule type" value="Genomic_DNA"/>
</dbReference>
<keyword evidence="2" id="KW-1185">Reference proteome</keyword>
<gene>
    <name evidence="1" type="ORF">T11_11974</name>
</gene>
<evidence type="ECO:0000313" key="1">
    <source>
        <dbReference type="EMBL" id="KRZ18756.1"/>
    </source>
</evidence>
<reference evidence="1 2" key="1">
    <citation type="submission" date="2015-01" db="EMBL/GenBank/DDBJ databases">
        <title>Evolution of Trichinella species and genotypes.</title>
        <authorList>
            <person name="Korhonen P.K."/>
            <person name="Edoardo P."/>
            <person name="Giuseppe L.R."/>
            <person name="Gasser R.B."/>
        </authorList>
    </citation>
    <scope>NUCLEOTIDE SEQUENCE [LARGE SCALE GENOMIC DNA]</scope>
    <source>
        <strain evidence="1">ISS1029</strain>
    </source>
</reference>
<accession>A0A0V1I8J1</accession>
<proteinExistence type="predicted"/>
<protein>
    <submittedName>
        <fullName evidence="1">Uncharacterized protein</fullName>
    </submittedName>
</protein>